<dbReference type="RefSeq" id="WP_187221720.1">
    <property type="nucleotide sequence ID" value="NZ_JABVED010000010.1"/>
</dbReference>
<dbReference type="InterPro" id="IPR043917">
    <property type="entry name" value="DUF5753"/>
</dbReference>
<organism evidence="2 3">
    <name type="scientific">Actinokineospora xionganensis</name>
    <dbReference type="NCBI Taxonomy" id="2684470"/>
    <lineage>
        <taxon>Bacteria</taxon>
        <taxon>Bacillati</taxon>
        <taxon>Actinomycetota</taxon>
        <taxon>Actinomycetes</taxon>
        <taxon>Pseudonocardiales</taxon>
        <taxon>Pseudonocardiaceae</taxon>
        <taxon>Actinokineospora</taxon>
    </lineage>
</organism>
<gene>
    <name evidence="2" type="ORF">GPZ80_18610</name>
</gene>
<sequence length="103" mass="11691">MVAVGGVQPVRHLLALLRSHRDLTIRVLRNDVAGNPSRGRGFWIFGFGDRATPVGFTESPPGPSTYYDEDAVTAAMRRTFYRIWELALSRQESRRLMESILKE</sequence>
<comment type="caution">
    <text evidence="2">The sequence shown here is derived from an EMBL/GenBank/DDBJ whole genome shotgun (WGS) entry which is preliminary data.</text>
</comment>
<proteinExistence type="predicted"/>
<dbReference type="Proteomes" id="UP000734823">
    <property type="component" value="Unassembled WGS sequence"/>
</dbReference>
<name>A0ABR7LA50_9PSEU</name>
<reference evidence="2 3" key="1">
    <citation type="submission" date="2020-06" db="EMBL/GenBank/DDBJ databases">
        <title>Actinokineospora xiongansis sp. nov., isolated from soil of Baiyangdian.</title>
        <authorList>
            <person name="Zhang X."/>
        </authorList>
    </citation>
    <scope>NUCLEOTIDE SEQUENCE [LARGE SCALE GENOMIC DNA]</scope>
    <source>
        <strain evidence="2 3">HBU206404</strain>
    </source>
</reference>
<protein>
    <recommendedName>
        <fullName evidence="1">DUF5753 domain-containing protein</fullName>
    </recommendedName>
</protein>
<keyword evidence="3" id="KW-1185">Reference proteome</keyword>
<evidence type="ECO:0000259" key="1">
    <source>
        <dbReference type="Pfam" id="PF19054"/>
    </source>
</evidence>
<dbReference type="EMBL" id="JABVED010000010">
    <property type="protein sequence ID" value="MBC6449182.1"/>
    <property type="molecule type" value="Genomic_DNA"/>
</dbReference>
<accession>A0ABR7LA50</accession>
<evidence type="ECO:0000313" key="2">
    <source>
        <dbReference type="EMBL" id="MBC6449182.1"/>
    </source>
</evidence>
<feature type="domain" description="DUF5753" evidence="1">
    <location>
        <begin position="11"/>
        <end position="98"/>
    </location>
</feature>
<evidence type="ECO:0000313" key="3">
    <source>
        <dbReference type="Proteomes" id="UP000734823"/>
    </source>
</evidence>
<dbReference type="Pfam" id="PF19054">
    <property type="entry name" value="DUF5753"/>
    <property type="match status" value="1"/>
</dbReference>